<dbReference type="InterPro" id="IPR045584">
    <property type="entry name" value="Pilin-like"/>
</dbReference>
<evidence type="ECO:0000256" key="5">
    <source>
        <dbReference type="ARBA" id="ARBA00022519"/>
    </source>
</evidence>
<organism evidence="12 13">
    <name type="scientific">Candidatus Muproteobacteria bacterium RBG_16_60_9</name>
    <dbReference type="NCBI Taxonomy" id="1817755"/>
    <lineage>
        <taxon>Bacteria</taxon>
        <taxon>Pseudomonadati</taxon>
        <taxon>Pseudomonadota</taxon>
        <taxon>Candidatus Muproteobacteria</taxon>
    </lineage>
</organism>
<dbReference type="AlphaFoldDB" id="A0A1F6VIS4"/>
<dbReference type="InterPro" id="IPR012902">
    <property type="entry name" value="N_methyl_site"/>
</dbReference>
<dbReference type="Pfam" id="PF12019">
    <property type="entry name" value="GspH"/>
    <property type="match status" value="1"/>
</dbReference>
<evidence type="ECO:0000256" key="7">
    <source>
        <dbReference type="ARBA" id="ARBA00022989"/>
    </source>
</evidence>
<evidence type="ECO:0000256" key="10">
    <source>
        <dbReference type="ARBA" id="ARBA00030775"/>
    </source>
</evidence>
<dbReference type="Pfam" id="PF07963">
    <property type="entry name" value="N_methyl"/>
    <property type="match status" value="1"/>
</dbReference>
<feature type="domain" description="General secretion pathway GspH" evidence="11">
    <location>
        <begin position="81"/>
        <end position="195"/>
    </location>
</feature>
<evidence type="ECO:0000256" key="2">
    <source>
        <dbReference type="ARBA" id="ARBA00021549"/>
    </source>
</evidence>
<dbReference type="NCBIfam" id="TIGR02532">
    <property type="entry name" value="IV_pilin_GFxxxE"/>
    <property type="match status" value="1"/>
</dbReference>
<keyword evidence="6" id="KW-0812">Transmembrane</keyword>
<dbReference type="InterPro" id="IPR022346">
    <property type="entry name" value="T2SS_GspH"/>
</dbReference>
<evidence type="ECO:0000256" key="6">
    <source>
        <dbReference type="ARBA" id="ARBA00022692"/>
    </source>
</evidence>
<evidence type="ECO:0000256" key="3">
    <source>
        <dbReference type="ARBA" id="ARBA00022475"/>
    </source>
</evidence>
<accession>A0A1F6VIS4</accession>
<evidence type="ECO:0000313" key="12">
    <source>
        <dbReference type="EMBL" id="OGI69550.1"/>
    </source>
</evidence>
<evidence type="ECO:0000256" key="8">
    <source>
        <dbReference type="ARBA" id="ARBA00023136"/>
    </source>
</evidence>
<comment type="similarity">
    <text evidence="9">Belongs to the GSP H family.</text>
</comment>
<comment type="subcellular location">
    <subcellularLocation>
        <location evidence="1">Cell inner membrane</location>
        <topology evidence="1">Single-pass membrane protein</topology>
    </subcellularLocation>
</comment>
<evidence type="ECO:0000259" key="11">
    <source>
        <dbReference type="Pfam" id="PF12019"/>
    </source>
</evidence>
<name>A0A1F6VIS4_9PROT</name>
<sequence>MNQTHKTTSPMVCRKQPFICLSVDSLEPFVCNNKPFVFFQRVSGFTLTELMVTLTIGAILLTAGAPSLSRFIESNRLATVTNEFIIQVNTARAEAVKRGVPVILCESTSGTACTTTGSWNNGWLAFADVDSSSAWTVGDSMLLVHAAIPGNLSITSAANTVTFNRLGTVDAGNGDYVICNSKIQQKRTITLQSVGQTQLQEGPC</sequence>
<protein>
    <recommendedName>
        <fullName evidence="2">Type II secretion system protein H</fullName>
    </recommendedName>
    <alternativeName>
        <fullName evidence="10">General secretion pathway protein H</fullName>
    </alternativeName>
</protein>
<evidence type="ECO:0000256" key="4">
    <source>
        <dbReference type="ARBA" id="ARBA00022481"/>
    </source>
</evidence>
<keyword evidence="8" id="KW-0472">Membrane</keyword>
<reference evidence="12 13" key="1">
    <citation type="journal article" date="2016" name="Nat. Commun.">
        <title>Thousands of microbial genomes shed light on interconnected biogeochemical processes in an aquifer system.</title>
        <authorList>
            <person name="Anantharaman K."/>
            <person name="Brown C.T."/>
            <person name="Hug L.A."/>
            <person name="Sharon I."/>
            <person name="Castelle C.J."/>
            <person name="Probst A.J."/>
            <person name="Thomas B.C."/>
            <person name="Singh A."/>
            <person name="Wilkins M.J."/>
            <person name="Karaoz U."/>
            <person name="Brodie E.L."/>
            <person name="Williams K.H."/>
            <person name="Hubbard S.S."/>
            <person name="Banfield J.F."/>
        </authorList>
    </citation>
    <scope>NUCLEOTIDE SEQUENCE [LARGE SCALE GENOMIC DNA]</scope>
</reference>
<proteinExistence type="inferred from homology"/>
<dbReference type="EMBL" id="MFSP01000018">
    <property type="protein sequence ID" value="OGI69550.1"/>
    <property type="molecule type" value="Genomic_DNA"/>
</dbReference>
<evidence type="ECO:0000313" key="13">
    <source>
        <dbReference type="Proteomes" id="UP000179076"/>
    </source>
</evidence>
<evidence type="ECO:0000256" key="9">
    <source>
        <dbReference type="ARBA" id="ARBA00025772"/>
    </source>
</evidence>
<keyword evidence="7" id="KW-1133">Transmembrane helix</keyword>
<gene>
    <name evidence="12" type="ORF">A2W18_12075</name>
</gene>
<evidence type="ECO:0000256" key="1">
    <source>
        <dbReference type="ARBA" id="ARBA00004377"/>
    </source>
</evidence>
<dbReference type="GO" id="GO:0005886">
    <property type="term" value="C:plasma membrane"/>
    <property type="evidence" value="ECO:0007669"/>
    <property type="project" value="UniProtKB-SubCell"/>
</dbReference>
<comment type="caution">
    <text evidence="12">The sequence shown here is derived from an EMBL/GenBank/DDBJ whole genome shotgun (WGS) entry which is preliminary data.</text>
</comment>
<keyword evidence="3" id="KW-1003">Cell membrane</keyword>
<keyword evidence="5" id="KW-0997">Cell inner membrane</keyword>
<dbReference type="SUPFAM" id="SSF54523">
    <property type="entry name" value="Pili subunits"/>
    <property type="match status" value="1"/>
</dbReference>
<keyword evidence="4" id="KW-0488">Methylation</keyword>
<dbReference type="Proteomes" id="UP000179076">
    <property type="component" value="Unassembled WGS sequence"/>
</dbReference>
<dbReference type="GO" id="GO:0015628">
    <property type="term" value="P:protein secretion by the type II secretion system"/>
    <property type="evidence" value="ECO:0007669"/>
    <property type="project" value="InterPro"/>
</dbReference>
<dbReference type="GO" id="GO:0015627">
    <property type="term" value="C:type II protein secretion system complex"/>
    <property type="evidence" value="ECO:0007669"/>
    <property type="project" value="InterPro"/>
</dbReference>
<dbReference type="Gene3D" id="3.55.40.10">
    <property type="entry name" value="minor pseudopilin epsh domain"/>
    <property type="match status" value="1"/>
</dbReference>